<gene>
    <name evidence="6" type="ORF">EFK50_15235</name>
</gene>
<evidence type="ECO:0000256" key="2">
    <source>
        <dbReference type="ARBA" id="ARBA00023125"/>
    </source>
</evidence>
<dbReference type="PANTHER" id="PTHR30055">
    <property type="entry name" value="HTH-TYPE TRANSCRIPTIONAL REGULATOR RUTR"/>
    <property type="match status" value="1"/>
</dbReference>
<dbReference type="Proteomes" id="UP000267128">
    <property type="component" value="Unassembled WGS sequence"/>
</dbReference>
<dbReference type="GO" id="GO:0000976">
    <property type="term" value="F:transcription cis-regulatory region binding"/>
    <property type="evidence" value="ECO:0007669"/>
    <property type="project" value="TreeGrafter"/>
</dbReference>
<name>A0A3N0CI14_9ACTN</name>
<sequence length="222" mass="24820">MSIPIDIKSIFMSTATDMKTSRSYRQTARAEASEQTRRRIIEAAFALQAERLSAEISLDDVAERAGVSVQTVLRRFGSKAALIEESIRWINAEIAEERRAPAGDVPAAIHALLDHYEKRGDFALLMLAQENAYDHVRQLSDAGKGTHRTWVAEVFGPYLPHGAGRRDELLDLLVVATDVYTWKLLRRDRGLTRKETENRITTLVTALLPQLTTEATTGKESS</sequence>
<dbReference type="SUPFAM" id="SSF46689">
    <property type="entry name" value="Homeodomain-like"/>
    <property type="match status" value="1"/>
</dbReference>
<dbReference type="AlphaFoldDB" id="A0A3N0CI14"/>
<accession>A0A3N0CI14</accession>
<dbReference type="PANTHER" id="PTHR30055:SF234">
    <property type="entry name" value="HTH-TYPE TRANSCRIPTIONAL REGULATOR BETI"/>
    <property type="match status" value="1"/>
</dbReference>
<reference evidence="6 7" key="1">
    <citation type="submission" date="2018-11" db="EMBL/GenBank/DDBJ databases">
        <authorList>
            <person name="Li F."/>
        </authorList>
    </citation>
    <scope>NUCLEOTIDE SEQUENCE [LARGE SCALE GENOMIC DNA]</scope>
    <source>
        <strain evidence="6 7">Gsoil 097</strain>
    </source>
</reference>
<dbReference type="OrthoDB" id="5177743at2"/>
<evidence type="ECO:0000313" key="7">
    <source>
        <dbReference type="Proteomes" id="UP000267128"/>
    </source>
</evidence>
<dbReference type="Gene3D" id="1.10.357.10">
    <property type="entry name" value="Tetracycline Repressor, domain 2"/>
    <property type="match status" value="1"/>
</dbReference>
<organism evidence="6 7">
    <name type="scientific">Nocardioides marmoriginsengisoli</name>
    <dbReference type="NCBI Taxonomy" id="661483"/>
    <lineage>
        <taxon>Bacteria</taxon>
        <taxon>Bacillati</taxon>
        <taxon>Actinomycetota</taxon>
        <taxon>Actinomycetes</taxon>
        <taxon>Propionibacteriales</taxon>
        <taxon>Nocardioidaceae</taxon>
        <taxon>Nocardioides</taxon>
    </lineage>
</organism>
<dbReference type="InterPro" id="IPR050109">
    <property type="entry name" value="HTH-type_TetR-like_transc_reg"/>
</dbReference>
<keyword evidence="2 4" id="KW-0238">DNA-binding</keyword>
<dbReference type="GO" id="GO:0003700">
    <property type="term" value="F:DNA-binding transcription factor activity"/>
    <property type="evidence" value="ECO:0007669"/>
    <property type="project" value="TreeGrafter"/>
</dbReference>
<evidence type="ECO:0000256" key="3">
    <source>
        <dbReference type="ARBA" id="ARBA00023163"/>
    </source>
</evidence>
<protein>
    <submittedName>
        <fullName evidence="6">TetR/AcrR family transcriptional regulator</fullName>
    </submittedName>
</protein>
<evidence type="ECO:0000259" key="5">
    <source>
        <dbReference type="PROSITE" id="PS50977"/>
    </source>
</evidence>
<keyword evidence="3" id="KW-0804">Transcription</keyword>
<dbReference type="PROSITE" id="PS50977">
    <property type="entry name" value="HTH_TETR_2"/>
    <property type="match status" value="1"/>
</dbReference>
<feature type="domain" description="HTH tetR-type" evidence="5">
    <location>
        <begin position="34"/>
        <end position="94"/>
    </location>
</feature>
<dbReference type="InterPro" id="IPR001647">
    <property type="entry name" value="HTH_TetR"/>
</dbReference>
<evidence type="ECO:0000256" key="1">
    <source>
        <dbReference type="ARBA" id="ARBA00023015"/>
    </source>
</evidence>
<proteinExistence type="predicted"/>
<feature type="DNA-binding region" description="H-T-H motif" evidence="4">
    <location>
        <begin position="57"/>
        <end position="76"/>
    </location>
</feature>
<dbReference type="InterPro" id="IPR009057">
    <property type="entry name" value="Homeodomain-like_sf"/>
</dbReference>
<dbReference type="EMBL" id="RJSE01000007">
    <property type="protein sequence ID" value="RNL63065.1"/>
    <property type="molecule type" value="Genomic_DNA"/>
</dbReference>
<dbReference type="Pfam" id="PF00440">
    <property type="entry name" value="TetR_N"/>
    <property type="match status" value="1"/>
</dbReference>
<evidence type="ECO:0000256" key="4">
    <source>
        <dbReference type="PROSITE-ProRule" id="PRU00335"/>
    </source>
</evidence>
<keyword evidence="1" id="KW-0805">Transcription regulation</keyword>
<keyword evidence="7" id="KW-1185">Reference proteome</keyword>
<comment type="caution">
    <text evidence="6">The sequence shown here is derived from an EMBL/GenBank/DDBJ whole genome shotgun (WGS) entry which is preliminary data.</text>
</comment>
<evidence type="ECO:0000313" key="6">
    <source>
        <dbReference type="EMBL" id="RNL63065.1"/>
    </source>
</evidence>